<sequence length="181" mass="20701">QGLLRPGYQGTLSWNRGGEPTGSVGYTVTEGTLTLKYKNKAYGDDGWVPVELSVPIVKSPCRYGGRRSYFLCPNLNCQRRCELLYSVGKYFLCRKCAGYLYPSQMGGRLDQLIEAKHKIGKRIFEDYDGDGWRKKKGMHQKTFDRQRDKYQDLDWRIDHEMSVRLGALEGIPRGGYSRAKG</sequence>
<name>X0W843_9ZZZZ</name>
<dbReference type="AlphaFoldDB" id="X0W843"/>
<reference evidence="1" key="1">
    <citation type="journal article" date="2014" name="Front. Microbiol.">
        <title>High frequency of phylogenetically diverse reductive dehalogenase-homologous genes in deep subseafloor sedimentary metagenomes.</title>
        <authorList>
            <person name="Kawai M."/>
            <person name="Futagami T."/>
            <person name="Toyoda A."/>
            <person name="Takaki Y."/>
            <person name="Nishi S."/>
            <person name="Hori S."/>
            <person name="Arai W."/>
            <person name="Tsubouchi T."/>
            <person name="Morono Y."/>
            <person name="Uchiyama I."/>
            <person name="Ito T."/>
            <person name="Fujiyama A."/>
            <person name="Inagaki F."/>
            <person name="Takami H."/>
        </authorList>
    </citation>
    <scope>NUCLEOTIDE SEQUENCE</scope>
    <source>
        <strain evidence="1">Expedition CK06-06</strain>
    </source>
</reference>
<proteinExistence type="predicted"/>
<organism evidence="1">
    <name type="scientific">marine sediment metagenome</name>
    <dbReference type="NCBI Taxonomy" id="412755"/>
    <lineage>
        <taxon>unclassified sequences</taxon>
        <taxon>metagenomes</taxon>
        <taxon>ecological metagenomes</taxon>
    </lineage>
</organism>
<feature type="non-terminal residue" evidence="1">
    <location>
        <position position="1"/>
    </location>
</feature>
<evidence type="ECO:0000313" key="1">
    <source>
        <dbReference type="EMBL" id="GAG08811.1"/>
    </source>
</evidence>
<comment type="caution">
    <text evidence="1">The sequence shown here is derived from an EMBL/GenBank/DDBJ whole genome shotgun (WGS) entry which is preliminary data.</text>
</comment>
<protein>
    <submittedName>
        <fullName evidence="1">Uncharacterized protein</fullName>
    </submittedName>
</protein>
<gene>
    <name evidence="1" type="ORF">S01H1_36969</name>
</gene>
<accession>X0W843</accession>
<dbReference type="EMBL" id="BARS01023202">
    <property type="protein sequence ID" value="GAG08811.1"/>
    <property type="molecule type" value="Genomic_DNA"/>
</dbReference>